<proteinExistence type="predicted"/>
<keyword evidence="1" id="KW-1133">Transmembrane helix</keyword>
<evidence type="ECO:0000256" key="1">
    <source>
        <dbReference type="SAM" id="Phobius"/>
    </source>
</evidence>
<keyword evidence="1" id="KW-0472">Membrane</keyword>
<reference evidence="2 3" key="1">
    <citation type="submission" date="2023-03" db="EMBL/GenBank/DDBJ databases">
        <title>Paludisphaera mucosa sp. nov. a novel planctomycete from northern fen.</title>
        <authorList>
            <person name="Ivanova A."/>
        </authorList>
    </citation>
    <scope>NUCLEOTIDE SEQUENCE [LARGE SCALE GENOMIC DNA]</scope>
    <source>
        <strain evidence="2 3">Pla2</strain>
    </source>
</reference>
<evidence type="ECO:0000313" key="3">
    <source>
        <dbReference type="Proteomes" id="UP001216907"/>
    </source>
</evidence>
<organism evidence="2 3">
    <name type="scientific">Paludisphaera mucosa</name>
    <dbReference type="NCBI Taxonomy" id="3030827"/>
    <lineage>
        <taxon>Bacteria</taxon>
        <taxon>Pseudomonadati</taxon>
        <taxon>Planctomycetota</taxon>
        <taxon>Planctomycetia</taxon>
        <taxon>Isosphaerales</taxon>
        <taxon>Isosphaeraceae</taxon>
        <taxon>Paludisphaera</taxon>
    </lineage>
</organism>
<evidence type="ECO:0000313" key="2">
    <source>
        <dbReference type="EMBL" id="MDG3008085.1"/>
    </source>
</evidence>
<comment type="caution">
    <text evidence="2">The sequence shown here is derived from an EMBL/GenBank/DDBJ whole genome shotgun (WGS) entry which is preliminary data.</text>
</comment>
<sequence>MRSMMIVVAAVAVWMGLVVGWPEPTILATVILGGPVTGVLACGRDRDLRVAGIIAGGVVGFVSIAGFLGSILGRGGPAWKQAASISLVAYSLGLIAVYGVFGAMRGAREASRRRDDAEP</sequence>
<dbReference type="Proteomes" id="UP001216907">
    <property type="component" value="Unassembled WGS sequence"/>
</dbReference>
<name>A0ABT6FKJ7_9BACT</name>
<feature type="transmembrane region" description="Helical" evidence="1">
    <location>
        <begin position="84"/>
        <end position="104"/>
    </location>
</feature>
<dbReference type="RefSeq" id="WP_277864413.1">
    <property type="nucleotide sequence ID" value="NZ_JARRAG010000003.1"/>
</dbReference>
<dbReference type="EMBL" id="JARRAG010000003">
    <property type="protein sequence ID" value="MDG3008085.1"/>
    <property type="molecule type" value="Genomic_DNA"/>
</dbReference>
<feature type="transmembrane region" description="Helical" evidence="1">
    <location>
        <begin position="50"/>
        <end position="72"/>
    </location>
</feature>
<keyword evidence="1" id="KW-0812">Transmembrane</keyword>
<keyword evidence="3" id="KW-1185">Reference proteome</keyword>
<gene>
    <name evidence="2" type="ORF">PZE19_30335</name>
</gene>
<accession>A0ABT6FKJ7</accession>
<protein>
    <submittedName>
        <fullName evidence="2">Uncharacterized protein</fullName>
    </submittedName>
</protein>
<feature type="transmembrane region" description="Helical" evidence="1">
    <location>
        <begin position="25"/>
        <end position="43"/>
    </location>
</feature>